<evidence type="ECO:0000256" key="8">
    <source>
        <dbReference type="SAM" id="MobiDB-lite"/>
    </source>
</evidence>
<protein>
    <recommendedName>
        <fullName evidence="9">C2H2-type domain-containing protein</fullName>
    </recommendedName>
</protein>
<evidence type="ECO:0000256" key="5">
    <source>
        <dbReference type="ARBA" id="ARBA00023015"/>
    </source>
</evidence>
<keyword evidence="2" id="KW-0677">Repeat</keyword>
<reference evidence="10 11" key="1">
    <citation type="journal article" date="2023" name="Plants (Basel)">
        <title>Bridging the Gap: Combining Genomics and Transcriptomics Approaches to Understand Stylosanthes scabra, an Orphan Legume from the Brazilian Caatinga.</title>
        <authorList>
            <person name="Ferreira-Neto J.R.C."/>
            <person name="da Silva M.D."/>
            <person name="Binneck E."/>
            <person name="de Melo N.F."/>
            <person name="da Silva R.H."/>
            <person name="de Melo A.L.T.M."/>
            <person name="Pandolfi V."/>
            <person name="Bustamante F.O."/>
            <person name="Brasileiro-Vidal A.C."/>
            <person name="Benko-Iseppon A.M."/>
        </authorList>
    </citation>
    <scope>NUCLEOTIDE SEQUENCE [LARGE SCALE GENOMIC DNA]</scope>
    <source>
        <tissue evidence="10">Leaves</tissue>
    </source>
</reference>
<evidence type="ECO:0000256" key="3">
    <source>
        <dbReference type="ARBA" id="ARBA00022771"/>
    </source>
</evidence>
<keyword evidence="1" id="KW-0479">Metal-binding</keyword>
<name>A0ABU6U550_9FABA</name>
<dbReference type="InterPro" id="IPR036236">
    <property type="entry name" value="Znf_C2H2_sf"/>
</dbReference>
<feature type="region of interest" description="Disordered" evidence="8">
    <location>
        <begin position="281"/>
        <end position="343"/>
    </location>
</feature>
<feature type="compositionally biased region" description="Polar residues" evidence="8">
    <location>
        <begin position="333"/>
        <end position="343"/>
    </location>
</feature>
<feature type="compositionally biased region" description="Basic residues" evidence="8">
    <location>
        <begin position="281"/>
        <end position="294"/>
    </location>
</feature>
<dbReference type="PROSITE" id="PS00028">
    <property type="entry name" value="ZINC_FINGER_C2H2_1"/>
    <property type="match status" value="3"/>
</dbReference>
<keyword evidence="4" id="KW-0862">Zinc</keyword>
<evidence type="ECO:0000256" key="4">
    <source>
        <dbReference type="ARBA" id="ARBA00022833"/>
    </source>
</evidence>
<keyword evidence="3 7" id="KW-0863">Zinc-finger</keyword>
<dbReference type="PROSITE" id="PS50157">
    <property type="entry name" value="ZINC_FINGER_C2H2_2"/>
    <property type="match status" value="3"/>
</dbReference>
<keyword evidence="6" id="KW-0804">Transcription</keyword>
<keyword evidence="5" id="KW-0805">Transcription regulation</keyword>
<comment type="caution">
    <text evidence="10">The sequence shown here is derived from an EMBL/GenBank/DDBJ whole genome shotgun (WGS) entry which is preliminary data.</text>
</comment>
<feature type="domain" description="C2H2-type" evidence="9">
    <location>
        <begin position="265"/>
        <end position="292"/>
    </location>
</feature>
<evidence type="ECO:0000256" key="1">
    <source>
        <dbReference type="ARBA" id="ARBA00022723"/>
    </source>
</evidence>
<organism evidence="10 11">
    <name type="scientific">Stylosanthes scabra</name>
    <dbReference type="NCBI Taxonomy" id="79078"/>
    <lineage>
        <taxon>Eukaryota</taxon>
        <taxon>Viridiplantae</taxon>
        <taxon>Streptophyta</taxon>
        <taxon>Embryophyta</taxon>
        <taxon>Tracheophyta</taxon>
        <taxon>Spermatophyta</taxon>
        <taxon>Magnoliopsida</taxon>
        <taxon>eudicotyledons</taxon>
        <taxon>Gunneridae</taxon>
        <taxon>Pentapetalae</taxon>
        <taxon>rosids</taxon>
        <taxon>fabids</taxon>
        <taxon>Fabales</taxon>
        <taxon>Fabaceae</taxon>
        <taxon>Papilionoideae</taxon>
        <taxon>50 kb inversion clade</taxon>
        <taxon>dalbergioids sensu lato</taxon>
        <taxon>Dalbergieae</taxon>
        <taxon>Pterocarpus clade</taxon>
        <taxon>Stylosanthes</taxon>
    </lineage>
</organism>
<evidence type="ECO:0000256" key="7">
    <source>
        <dbReference type="PROSITE-ProRule" id="PRU00042"/>
    </source>
</evidence>
<gene>
    <name evidence="10" type="ORF">PIB30_004364</name>
</gene>
<evidence type="ECO:0000259" key="9">
    <source>
        <dbReference type="PROSITE" id="PS50157"/>
    </source>
</evidence>
<dbReference type="SUPFAM" id="SSF57667">
    <property type="entry name" value="beta-beta-alpha zinc fingers"/>
    <property type="match status" value="1"/>
</dbReference>
<proteinExistence type="predicted"/>
<evidence type="ECO:0000256" key="2">
    <source>
        <dbReference type="ARBA" id="ARBA00022737"/>
    </source>
</evidence>
<dbReference type="Pfam" id="PF13912">
    <property type="entry name" value="zf-C2H2_6"/>
    <property type="match status" value="3"/>
</dbReference>
<evidence type="ECO:0000313" key="11">
    <source>
        <dbReference type="Proteomes" id="UP001341840"/>
    </source>
</evidence>
<dbReference type="InterPro" id="IPR044653">
    <property type="entry name" value="AZF1/2/3-like"/>
</dbReference>
<sequence>MKGSSSSPSERVIKVEEKTEETMEHEKPVVITTPPMRECEFCGKKFSSGKALGGHKRFHLQLLRKEKELAEKLAAADEGGGGSGSGSGNTKLLSSLDSLPNEKLICCLCNKEFPSEKSLFGHMRSHPGREWRGVHPPSTEGDDDEAVLPSSSPSIDVAKSLPRSWSRTGIRGREGIFDAILGGIVAIMVEKGHQENKGREQEEGNLVKEEQNLKKKKRVLSDNDEVTTSMKNRKLIVRLKTRPHLEEDIVGDRDCDGGIPAEEGFKCKICEKYFATFQALRGHRSSHNKEKKSKSHGDGEEQLKTSENITEESISEPASSNKVLRGFDLNEPPENNNMEDGTC</sequence>
<dbReference type="Gene3D" id="3.30.160.60">
    <property type="entry name" value="Classic Zinc Finger"/>
    <property type="match status" value="2"/>
</dbReference>
<dbReference type="PANTHER" id="PTHR45988">
    <property type="entry name" value="C2H2 TYPE ZINC FINGER TRANSCRIPTION FACTOR FAMILY-RELATED"/>
    <property type="match status" value="1"/>
</dbReference>
<feature type="domain" description="C2H2-type" evidence="9">
    <location>
        <begin position="104"/>
        <end position="131"/>
    </location>
</feature>
<feature type="compositionally biased region" description="Basic and acidic residues" evidence="8">
    <location>
        <begin position="11"/>
        <end position="28"/>
    </location>
</feature>
<feature type="domain" description="C2H2-type" evidence="9">
    <location>
        <begin position="37"/>
        <end position="59"/>
    </location>
</feature>
<keyword evidence="11" id="KW-1185">Reference proteome</keyword>
<dbReference type="EMBL" id="JASCZI010120837">
    <property type="protein sequence ID" value="MED6155348.1"/>
    <property type="molecule type" value="Genomic_DNA"/>
</dbReference>
<dbReference type="SMART" id="SM00355">
    <property type="entry name" value="ZnF_C2H2"/>
    <property type="match status" value="3"/>
</dbReference>
<feature type="region of interest" description="Disordered" evidence="8">
    <location>
        <begin position="1"/>
        <end position="28"/>
    </location>
</feature>
<dbReference type="Proteomes" id="UP001341840">
    <property type="component" value="Unassembled WGS sequence"/>
</dbReference>
<evidence type="ECO:0000256" key="6">
    <source>
        <dbReference type="ARBA" id="ARBA00023163"/>
    </source>
</evidence>
<dbReference type="InterPro" id="IPR013087">
    <property type="entry name" value="Znf_C2H2_type"/>
</dbReference>
<feature type="compositionally biased region" description="Basic and acidic residues" evidence="8">
    <location>
        <begin position="295"/>
        <end position="304"/>
    </location>
</feature>
<accession>A0ABU6U550</accession>
<feature type="region of interest" description="Disordered" evidence="8">
    <location>
        <begin position="120"/>
        <end position="155"/>
    </location>
</feature>
<evidence type="ECO:0000313" key="10">
    <source>
        <dbReference type="EMBL" id="MED6155348.1"/>
    </source>
</evidence>
<dbReference type="PANTHER" id="PTHR45988:SF18">
    <property type="entry name" value="C2H2-TYPE ZINC FINGER FAMILY PROTEIN"/>
    <property type="match status" value="1"/>
</dbReference>